<dbReference type="InterPro" id="IPR011708">
    <property type="entry name" value="DNA_pol3_alpha_NTPase_dom"/>
</dbReference>
<proteinExistence type="inferred from homology"/>
<dbReference type="Gene3D" id="1.10.150.870">
    <property type="match status" value="1"/>
</dbReference>
<dbReference type="InterPro" id="IPR029460">
    <property type="entry name" value="DNAPol_HHH"/>
</dbReference>
<dbReference type="GO" id="GO:0006260">
    <property type="term" value="P:DNA replication"/>
    <property type="evidence" value="ECO:0007669"/>
    <property type="project" value="UniProtKB-KW"/>
</dbReference>
<dbReference type="Pfam" id="PF01336">
    <property type="entry name" value="tRNA_anti-codon"/>
    <property type="match status" value="1"/>
</dbReference>
<dbReference type="HAMAP" id="MF_01902">
    <property type="entry name" value="DNApol_error_prone"/>
    <property type="match status" value="1"/>
</dbReference>
<accession>A0A1G7RQX5</accession>
<dbReference type="CDD" id="cd07434">
    <property type="entry name" value="PHP_PolIIIA_DnaE2"/>
    <property type="match status" value="1"/>
</dbReference>
<evidence type="ECO:0000256" key="1">
    <source>
        <dbReference type="ARBA" id="ARBA00004496"/>
    </source>
</evidence>
<comment type="similarity">
    <text evidence="2 13">Belongs to the DNA polymerase type-C family. DnaE2 subfamily.</text>
</comment>
<dbReference type="InterPro" id="IPR004805">
    <property type="entry name" value="DnaE2/DnaE/PolC"/>
</dbReference>
<sequence length="1029" mass="115615">MNTSIRPRVQYAELHCLSNFSFQRGASSARELFEKAGQLGYEALAITDECSLGGIVRAWQAAKEYGVRLITGTEVRVADGPKLVLLAQNLAGYQRICALITVGRRRSPKGQYELSRADLNGDNEGILAIWIPDASCEVLHGQWLAERFPGRSWIGAELHRDADDDQKLKDLISLGEALQMPLVATGDVHMHVRGRRALQDTMTAIRHHCIVAEAGRHLFQNGERHLRPIPTLADLYPSDLLAQSVRIASLCTFDLSELKYEYPHEVVPQGKTPAAWLRELTYEGAAWRWPDGVSPKAKTQIEAELHLIEELQYESYFLTVHDIVRFARSQNILCQGRGSAANSAVCFALGITELDPTRMSMLFERFISKERNEPPDIDVDFEHERREEVIQYIFNRYGRERAALTAVASTYHFAGAIRDVAKALGWQPDQVTTLANCCGRWSDQLPPDQRLHEAGFDPENKQVKMVLILTEQLVGFPRHLSQHPGGFVICEHPLSTLVPVENAAMKDRTIIQWDKDDIDALGLMKVDVLALGMLSAIRRCLDLLRRYNRRDLTLATIPPEDAATYRMISKADTLGVFQIESRAQMSMLPRLKPKTFYDLVIEVAIVRPGPIVGDMVHPYLRRRNGEEKVTYPSDELRDVFERTLGVPLFQEQVMRLAIVAAGYTAGEADQLRRSMAAWKRHGGLEPHQIRLRQGMLERGYSEEFAARIFEQIKGFGSYGFPESHAASFALLTYASCWLKCHEQSAYACALINSWPMGFYSPDQVLQDARRHGVEIRPVDVTVSDWDCTLEALDRRLPALRLGLRMVRGLAEAVGRRIQAEREAKSFGGVGDLCLRVGLDHKARELLAEADALKHLAGHRHAARWEIAAVQQPLPLFAQEPDEKPVAIPEPSVVENMHADYARTGTTLGPHPMSLLRAQLKRMRAKSSRDLREMGDCNHVTVIGIVTGRQRPSTASGVTFVTLEDEFGMTNVIVWKDLAEQYRSALVHSKLLQVKGKLEDQEGVVHLIAGHLADRSDLLEGLDVRSRNFH</sequence>
<dbReference type="Gene3D" id="3.20.20.140">
    <property type="entry name" value="Metal-dependent hydrolases"/>
    <property type="match status" value="1"/>
</dbReference>
<name>A0A1G7RQX5_9GAMM</name>
<dbReference type="Pfam" id="PF02811">
    <property type="entry name" value="PHP"/>
    <property type="match status" value="1"/>
</dbReference>
<keyword evidence="6 13" id="KW-0808">Transferase</keyword>
<dbReference type="GO" id="GO:0003676">
    <property type="term" value="F:nucleic acid binding"/>
    <property type="evidence" value="ECO:0007669"/>
    <property type="project" value="InterPro"/>
</dbReference>
<evidence type="ECO:0000256" key="12">
    <source>
        <dbReference type="ARBA" id="ARBA00049244"/>
    </source>
</evidence>
<evidence type="ECO:0000256" key="11">
    <source>
        <dbReference type="ARBA" id="ARBA00023204"/>
    </source>
</evidence>
<keyword evidence="7 13" id="KW-0548">Nucleotidyltransferase</keyword>
<dbReference type="InterPro" id="IPR040982">
    <property type="entry name" value="DNA_pol3_finger"/>
</dbReference>
<dbReference type="GO" id="GO:0005737">
    <property type="term" value="C:cytoplasm"/>
    <property type="evidence" value="ECO:0007669"/>
    <property type="project" value="UniProtKB-SubCell"/>
</dbReference>
<dbReference type="GO" id="GO:0003887">
    <property type="term" value="F:DNA-directed DNA polymerase activity"/>
    <property type="evidence" value="ECO:0007669"/>
    <property type="project" value="UniProtKB-UniRule"/>
</dbReference>
<evidence type="ECO:0000256" key="4">
    <source>
        <dbReference type="ARBA" id="ARBA00017273"/>
    </source>
</evidence>
<dbReference type="SUPFAM" id="SSF89550">
    <property type="entry name" value="PHP domain-like"/>
    <property type="match status" value="1"/>
</dbReference>
<dbReference type="GO" id="GO:0006281">
    <property type="term" value="P:DNA repair"/>
    <property type="evidence" value="ECO:0007669"/>
    <property type="project" value="UniProtKB-UniRule"/>
</dbReference>
<dbReference type="SMART" id="SM00481">
    <property type="entry name" value="POLIIIAc"/>
    <property type="match status" value="1"/>
</dbReference>
<evidence type="ECO:0000256" key="3">
    <source>
        <dbReference type="ARBA" id="ARBA00012417"/>
    </source>
</evidence>
<dbReference type="Pfam" id="PF07733">
    <property type="entry name" value="DNA_pol3_alpha"/>
    <property type="match status" value="1"/>
</dbReference>
<dbReference type="InterPro" id="IPR003141">
    <property type="entry name" value="Pol/His_phosphatase_N"/>
</dbReference>
<dbReference type="EMBL" id="FNBM01000007">
    <property type="protein sequence ID" value="SDG13083.1"/>
    <property type="molecule type" value="Genomic_DNA"/>
</dbReference>
<dbReference type="InterPro" id="IPR016195">
    <property type="entry name" value="Pol/histidinol_Pase-like"/>
</dbReference>
<comment type="catalytic activity">
    <reaction evidence="12 13">
        <text>DNA(n) + a 2'-deoxyribonucleoside 5'-triphosphate = DNA(n+1) + diphosphate</text>
        <dbReference type="Rhea" id="RHEA:22508"/>
        <dbReference type="Rhea" id="RHEA-COMP:17339"/>
        <dbReference type="Rhea" id="RHEA-COMP:17340"/>
        <dbReference type="ChEBI" id="CHEBI:33019"/>
        <dbReference type="ChEBI" id="CHEBI:61560"/>
        <dbReference type="ChEBI" id="CHEBI:173112"/>
        <dbReference type="EC" id="2.7.7.7"/>
    </reaction>
</comment>
<protein>
    <recommendedName>
        <fullName evidence="4 13">Error-prone DNA polymerase</fullName>
        <ecNumber evidence="3 13">2.7.7.7</ecNumber>
    </recommendedName>
</protein>
<evidence type="ECO:0000256" key="2">
    <source>
        <dbReference type="ARBA" id="ARBA00007391"/>
    </source>
</evidence>
<dbReference type="STRING" id="640205.SAMN05216381_3237"/>
<evidence type="ECO:0000256" key="5">
    <source>
        <dbReference type="ARBA" id="ARBA00022490"/>
    </source>
</evidence>
<dbReference type="Pfam" id="PF17657">
    <property type="entry name" value="DNA_pol3_finger"/>
    <property type="match status" value="1"/>
</dbReference>
<reference evidence="15 16" key="1">
    <citation type="submission" date="2016-10" db="EMBL/GenBank/DDBJ databases">
        <authorList>
            <person name="de Groot N.N."/>
        </authorList>
    </citation>
    <scope>NUCLEOTIDE SEQUENCE [LARGE SCALE GENOMIC DNA]</scope>
    <source>
        <strain evidence="15 16">LMG 25475</strain>
    </source>
</reference>
<keyword evidence="5 13" id="KW-0963">Cytoplasm</keyword>
<dbReference type="NCBIfam" id="TIGR00594">
    <property type="entry name" value="polc"/>
    <property type="match status" value="1"/>
</dbReference>
<evidence type="ECO:0000313" key="16">
    <source>
        <dbReference type="Proteomes" id="UP000243378"/>
    </source>
</evidence>
<dbReference type="PANTHER" id="PTHR32294:SF4">
    <property type="entry name" value="ERROR-PRONE DNA POLYMERASE"/>
    <property type="match status" value="1"/>
</dbReference>
<dbReference type="Proteomes" id="UP000243378">
    <property type="component" value="Unassembled WGS sequence"/>
</dbReference>
<dbReference type="EC" id="2.7.7.7" evidence="3 13"/>
<gene>
    <name evidence="13" type="primary">dnaE2</name>
    <name evidence="15" type="ORF">SAMN05216381_3237</name>
</gene>
<organism evidence="15 16">
    <name type="scientific">Phytopseudomonas seleniipraecipitans</name>
    <dbReference type="NCBI Taxonomy" id="640205"/>
    <lineage>
        <taxon>Bacteria</taxon>
        <taxon>Pseudomonadati</taxon>
        <taxon>Pseudomonadota</taxon>
        <taxon>Gammaproteobacteria</taxon>
        <taxon>Pseudomonadales</taxon>
        <taxon>Pseudomonadaceae</taxon>
        <taxon>Phytopseudomonas</taxon>
    </lineage>
</organism>
<dbReference type="InterPro" id="IPR004365">
    <property type="entry name" value="NA-bd_OB_tRNA"/>
</dbReference>
<evidence type="ECO:0000256" key="7">
    <source>
        <dbReference type="ARBA" id="ARBA00022695"/>
    </source>
</evidence>
<dbReference type="CDD" id="cd04485">
    <property type="entry name" value="DnaE_OBF"/>
    <property type="match status" value="1"/>
</dbReference>
<evidence type="ECO:0000256" key="6">
    <source>
        <dbReference type="ARBA" id="ARBA00022679"/>
    </source>
</evidence>
<feature type="domain" description="Polymerase/histidinol phosphatase N-terminal" evidence="14">
    <location>
        <begin position="12"/>
        <end position="79"/>
    </location>
</feature>
<evidence type="ECO:0000256" key="8">
    <source>
        <dbReference type="ARBA" id="ARBA00022705"/>
    </source>
</evidence>
<dbReference type="InterPro" id="IPR023073">
    <property type="entry name" value="DnaE2"/>
</dbReference>
<dbReference type="Pfam" id="PF14579">
    <property type="entry name" value="HHH_6"/>
    <property type="match status" value="1"/>
</dbReference>
<evidence type="ECO:0000256" key="10">
    <source>
        <dbReference type="ARBA" id="ARBA00022932"/>
    </source>
</evidence>
<evidence type="ECO:0000256" key="9">
    <source>
        <dbReference type="ARBA" id="ARBA00022763"/>
    </source>
</evidence>
<dbReference type="RefSeq" id="WP_092369882.1">
    <property type="nucleotide sequence ID" value="NZ_FNBM01000007.1"/>
</dbReference>
<dbReference type="PANTHER" id="PTHR32294">
    <property type="entry name" value="DNA POLYMERASE III SUBUNIT ALPHA"/>
    <property type="match status" value="1"/>
</dbReference>
<keyword evidence="11 13" id="KW-0234">DNA repair</keyword>
<keyword evidence="10 13" id="KW-0239">DNA-directed DNA polymerase</keyword>
<dbReference type="GO" id="GO:0008408">
    <property type="term" value="F:3'-5' exonuclease activity"/>
    <property type="evidence" value="ECO:0007669"/>
    <property type="project" value="InterPro"/>
</dbReference>
<dbReference type="NCBIfam" id="NF004225">
    <property type="entry name" value="PRK05672.1"/>
    <property type="match status" value="1"/>
</dbReference>
<keyword evidence="9 13" id="KW-0227">DNA damage</keyword>
<keyword evidence="8 13" id="KW-0235">DNA replication</keyword>
<comment type="function">
    <text evidence="13">DNA polymerase involved in damage-induced mutagenesis and translesion synthesis (TLS). It is not the major replicative DNA polymerase.</text>
</comment>
<evidence type="ECO:0000313" key="15">
    <source>
        <dbReference type="EMBL" id="SDG13083.1"/>
    </source>
</evidence>
<dbReference type="InterPro" id="IPR004013">
    <property type="entry name" value="PHP_dom"/>
</dbReference>
<comment type="subcellular location">
    <subcellularLocation>
        <location evidence="1 13">Cytoplasm</location>
    </subcellularLocation>
</comment>
<evidence type="ECO:0000259" key="14">
    <source>
        <dbReference type="SMART" id="SM00481"/>
    </source>
</evidence>
<evidence type="ECO:0000256" key="13">
    <source>
        <dbReference type="HAMAP-Rule" id="MF_01902"/>
    </source>
</evidence>
<dbReference type="AlphaFoldDB" id="A0A1G7RQX5"/>
<dbReference type="OrthoDB" id="9803237at2"/>